<evidence type="ECO:0000256" key="7">
    <source>
        <dbReference type="ARBA" id="ARBA00023317"/>
    </source>
</evidence>
<dbReference type="EC" id="4.1.1.50" evidence="8"/>
<feature type="modified residue" description="Pyruvic acid (Ser); by autocatalysis" evidence="8">
    <location>
        <position position="67"/>
    </location>
</feature>
<evidence type="ECO:0000256" key="3">
    <source>
        <dbReference type="ARBA" id="ARBA00023115"/>
    </source>
</evidence>
<dbReference type="SUPFAM" id="SSF56276">
    <property type="entry name" value="S-adenosylmethionine decarboxylase"/>
    <property type="match status" value="1"/>
</dbReference>
<dbReference type="InterPro" id="IPR003826">
    <property type="entry name" value="AdoMetDC_fam_prok"/>
</dbReference>
<feature type="active site" description="Proton acceptor; for processing activity" evidence="8">
    <location>
        <position position="72"/>
    </location>
</feature>
<feature type="chain" id="PRO_5023437433" description="S-adenosylmethionine decarboxylase beta chain" evidence="8">
    <location>
        <begin position="1"/>
        <end position="66"/>
    </location>
</feature>
<evidence type="ECO:0000256" key="2">
    <source>
        <dbReference type="ARBA" id="ARBA00022813"/>
    </source>
</evidence>
<reference evidence="9 10" key="1">
    <citation type="submission" date="2017-04" db="EMBL/GenBank/DDBJ databases">
        <title>Novel microbial lineages endemic to geothermal iron-oxide mats fill important gaps in the evolutionary history of Archaea.</title>
        <authorList>
            <person name="Jay Z.J."/>
            <person name="Beam J.P."/>
            <person name="Dlakic M."/>
            <person name="Rusch D.B."/>
            <person name="Kozubal M.A."/>
            <person name="Inskeep W.P."/>
        </authorList>
    </citation>
    <scope>NUCLEOTIDE SEQUENCE [LARGE SCALE GENOMIC DNA]</scope>
    <source>
        <strain evidence="9">OSP_D</strain>
    </source>
</reference>
<dbReference type="GO" id="GO:0005829">
    <property type="term" value="C:cytosol"/>
    <property type="evidence" value="ECO:0007669"/>
    <property type="project" value="TreeGrafter"/>
</dbReference>
<comment type="PTM">
    <text evidence="8">Is synthesized initially as an inactive proenzyme. Formation of the active enzyme involves a self-maturation process in which the active site pyruvoyl group is generated from an internal serine residue via an autocatalytic post-translational modification. Two non-identical subunits are generated from the proenzyme in this reaction, and the pyruvate is formed at the N-terminus of the alpha chain, which is derived from the carboxyl end of the proenzyme. The post-translation cleavage follows an unusual pathway, termed non-hydrolytic serinolysis, in which the side chain hydroxyl group of the serine supplies its oxygen atom to form the C-terminus of the beta chain, while the remainder of the serine residue undergoes an oxidative deamination to produce ammonia and the pyruvoyl group blocking the N-terminus of the alpha chain.</text>
</comment>
<comment type="subunit">
    <text evidence="8">Heterotetramer of two alpha and two beta chains arranged as a dimer of alpha/beta heterodimers.</text>
</comment>
<keyword evidence="5 8" id="KW-0456">Lyase</keyword>
<keyword evidence="1 8" id="KW-0210">Decarboxylase</keyword>
<comment type="cofactor">
    <cofactor evidence="8">
        <name>pyruvate</name>
        <dbReference type="ChEBI" id="CHEBI:15361"/>
    </cofactor>
    <text evidence="8">Binds 1 pyruvoyl group covalently per subunit.</text>
</comment>
<evidence type="ECO:0000256" key="1">
    <source>
        <dbReference type="ARBA" id="ARBA00022793"/>
    </source>
</evidence>
<feature type="active site" description="Schiff-base intermediate with substrate; via pyruvic acid" evidence="8">
    <location>
        <position position="67"/>
    </location>
</feature>
<protein>
    <recommendedName>
        <fullName evidence="8">S-adenosylmethionine decarboxylase proenzyme</fullName>
        <shortName evidence="8">AdoMetDC</shortName>
        <shortName evidence="8">SAMDC</shortName>
        <ecNumber evidence="8">4.1.1.50</ecNumber>
    </recommendedName>
    <component>
        <recommendedName>
            <fullName evidence="8">S-adenosylmethionine decarboxylase beta chain</fullName>
        </recommendedName>
    </component>
    <component>
        <recommendedName>
            <fullName evidence="8">S-adenosylmethionine decarboxylase alpha chain</fullName>
        </recommendedName>
    </component>
</protein>
<dbReference type="Gene3D" id="3.60.90.10">
    <property type="entry name" value="S-adenosylmethionine decarboxylase"/>
    <property type="match status" value="1"/>
</dbReference>
<dbReference type="InterPro" id="IPR017716">
    <property type="entry name" value="S-AdoMet_deCOase_pro-enz"/>
</dbReference>
<dbReference type="GO" id="GO:0008295">
    <property type="term" value="P:spermidine biosynthetic process"/>
    <property type="evidence" value="ECO:0007669"/>
    <property type="project" value="UniProtKB-UniRule"/>
</dbReference>
<dbReference type="AlphaFoldDB" id="A0A2R6B061"/>
<evidence type="ECO:0000256" key="8">
    <source>
        <dbReference type="HAMAP-Rule" id="MF_00464"/>
    </source>
</evidence>
<evidence type="ECO:0000256" key="6">
    <source>
        <dbReference type="ARBA" id="ARBA00023270"/>
    </source>
</evidence>
<feature type="chain" id="PRO_5023437432" description="S-adenosylmethionine decarboxylase alpha chain" evidence="8">
    <location>
        <begin position="67"/>
        <end position="145"/>
    </location>
</feature>
<name>A0A2R6B061_9ARCH</name>
<dbReference type="GO" id="GO:0004014">
    <property type="term" value="F:adenosylmethionine decarboxylase activity"/>
    <property type="evidence" value="ECO:0007669"/>
    <property type="project" value="UniProtKB-UniRule"/>
</dbReference>
<gene>
    <name evidence="8" type="primary">speH</name>
    <name evidence="9" type="ORF">B9Q03_02735</name>
</gene>
<comment type="function">
    <text evidence="8">Catalyzes the decarboxylation of S-adenosylmethionine to S-adenosylmethioninamine (dcAdoMet), the propylamine donor required for the synthesis of the polyamines spermine and spermidine from the diamine putrescine.</text>
</comment>
<dbReference type="EMBL" id="NEXE01000013">
    <property type="protein sequence ID" value="PSN91999.1"/>
    <property type="molecule type" value="Genomic_DNA"/>
</dbReference>
<comment type="caution">
    <text evidence="9">The sequence shown here is derived from an EMBL/GenBank/DDBJ whole genome shotgun (WGS) entry which is preliminary data.</text>
</comment>
<keyword evidence="2 8" id="KW-0068">Autocatalytic cleavage</keyword>
<keyword evidence="7 8" id="KW-0670">Pyruvate</keyword>
<dbReference type="NCBIfam" id="TIGR03330">
    <property type="entry name" value="SAM_DCase_Bsu"/>
    <property type="match status" value="1"/>
</dbReference>
<evidence type="ECO:0000256" key="4">
    <source>
        <dbReference type="ARBA" id="ARBA00023145"/>
    </source>
</evidence>
<comment type="catalytic activity">
    <reaction evidence="8">
        <text>S-adenosyl-L-methionine + H(+) = S-adenosyl 3-(methylsulfanyl)propylamine + CO2</text>
        <dbReference type="Rhea" id="RHEA:15981"/>
        <dbReference type="ChEBI" id="CHEBI:15378"/>
        <dbReference type="ChEBI" id="CHEBI:16526"/>
        <dbReference type="ChEBI" id="CHEBI:57443"/>
        <dbReference type="ChEBI" id="CHEBI:59789"/>
        <dbReference type="EC" id="4.1.1.50"/>
    </reaction>
</comment>
<evidence type="ECO:0000256" key="5">
    <source>
        <dbReference type="ARBA" id="ARBA00023239"/>
    </source>
</evidence>
<dbReference type="HAMAP" id="MF_00464">
    <property type="entry name" value="AdoMetDC_1"/>
    <property type="match status" value="1"/>
</dbReference>
<feature type="active site" description="Proton donor; for catalytic activity" evidence="8">
    <location>
        <position position="87"/>
    </location>
</feature>
<keyword evidence="4 8" id="KW-0865">Zymogen</keyword>
<dbReference type="PANTHER" id="PTHR33866">
    <property type="entry name" value="S-ADENOSYLMETHIONINE DECARBOXYLASE PROENZYME"/>
    <property type="match status" value="1"/>
</dbReference>
<evidence type="ECO:0000313" key="10">
    <source>
        <dbReference type="Proteomes" id="UP000240322"/>
    </source>
</evidence>
<keyword evidence="3 8" id="KW-0620">Polyamine biosynthesis</keyword>
<accession>A0A2R6B061</accession>
<proteinExistence type="inferred from homology"/>
<dbReference type="InterPro" id="IPR016067">
    <property type="entry name" value="S-AdoMet_deCO2ase_core"/>
</dbReference>
<keyword evidence="8" id="KW-0745">Spermidine biosynthesis</keyword>
<feature type="site" description="Cleavage (non-hydrolytic); by autolysis" evidence="8">
    <location>
        <begin position="66"/>
        <end position="67"/>
    </location>
</feature>
<organism evidence="9 10">
    <name type="scientific">Candidatus Marsarchaeota G2 archaeon OSP_D</name>
    <dbReference type="NCBI Taxonomy" id="1978157"/>
    <lineage>
        <taxon>Archaea</taxon>
        <taxon>Candidatus Marsarchaeota</taxon>
        <taxon>Candidatus Marsarchaeota group 2</taxon>
    </lineage>
</organism>
<keyword evidence="6 8" id="KW-0704">Schiff base</keyword>
<dbReference type="Pfam" id="PF02675">
    <property type="entry name" value="AdoMet_dc"/>
    <property type="match status" value="1"/>
</dbReference>
<dbReference type="PANTHER" id="PTHR33866:SF2">
    <property type="entry name" value="S-ADENOSYLMETHIONINE DECARBOXYLASE PROENZYME"/>
    <property type="match status" value="1"/>
</dbReference>
<comment type="pathway">
    <text evidence="8">Amine and polyamine biosynthesis; S-adenosylmethioninamine biosynthesis; S-adenosylmethioninamine from S-adenosyl-L-methionine: step 1/1.</text>
</comment>
<dbReference type="Proteomes" id="UP000240322">
    <property type="component" value="Unassembled WGS sequence"/>
</dbReference>
<evidence type="ECO:0000313" key="9">
    <source>
        <dbReference type="EMBL" id="PSN91999.1"/>
    </source>
</evidence>
<comment type="similarity">
    <text evidence="8">Belongs to the prokaryotic AdoMetDC family. Type 1 subfamily.</text>
</comment>
<sequence>MSGGAEMVSGRHVMVELYGCSYKTLSDLELIKQILIDIATRLGSRVLSEHFVKLDPGISGVLVIGESHISIHTWPEKNYASIDIYTCNKSSDLDQALLFVKKRFNPIQQCALLVERGLPEGFRVTEMKWGESRIEKSEMAQHVRE</sequence>
<keyword evidence="8" id="KW-0949">S-adenosyl-L-methionine</keyword>
<dbReference type="UniPathway" id="UPA00331">
    <property type="reaction ID" value="UER00451"/>
</dbReference>